<keyword evidence="6" id="KW-0378">Hydrolase</keyword>
<feature type="domain" description="Exonuclease" evidence="11">
    <location>
        <begin position="131"/>
        <end position="292"/>
    </location>
</feature>
<dbReference type="InterPro" id="IPR047021">
    <property type="entry name" value="REXO1/3/4-like"/>
</dbReference>
<feature type="compositionally biased region" description="Basic residues" evidence="10">
    <location>
        <begin position="309"/>
        <end position="323"/>
    </location>
</feature>
<dbReference type="AlphaFoldDB" id="A0A8H4VC12"/>
<comment type="function">
    <text evidence="9">Exoribonuclease involved in ribosome biosynthesis. Involved in the processing of ITS1, the internal transcribed spacer localized between the 18S and 5.8S rRNAs.</text>
</comment>
<evidence type="ECO:0000256" key="10">
    <source>
        <dbReference type="SAM" id="MobiDB-lite"/>
    </source>
</evidence>
<evidence type="ECO:0000256" key="2">
    <source>
        <dbReference type="ARBA" id="ARBA00010489"/>
    </source>
</evidence>
<dbReference type="OrthoDB" id="8191639at2759"/>
<feature type="region of interest" description="Disordered" evidence="10">
    <location>
        <begin position="291"/>
        <end position="330"/>
    </location>
</feature>
<keyword evidence="13" id="KW-1185">Reference proteome</keyword>
<dbReference type="InterPro" id="IPR013520">
    <property type="entry name" value="Ribonucl_H"/>
</dbReference>
<keyword evidence="7 12" id="KW-0269">Exonuclease</keyword>
<comment type="similarity">
    <text evidence="2">Belongs to the REXO4 family.</text>
</comment>
<dbReference type="PANTHER" id="PTHR12801:SF45">
    <property type="entry name" value="RNA EXONUCLEASE 4"/>
    <property type="match status" value="1"/>
</dbReference>
<dbReference type="InterPro" id="IPR036397">
    <property type="entry name" value="RNaseH_sf"/>
</dbReference>
<dbReference type="GO" id="GO:0003676">
    <property type="term" value="F:nucleic acid binding"/>
    <property type="evidence" value="ECO:0007669"/>
    <property type="project" value="InterPro"/>
</dbReference>
<dbReference type="FunFam" id="3.30.420.10:FF:000007">
    <property type="entry name" value="Interferon-stimulated exonuclease gene 20"/>
    <property type="match status" value="1"/>
</dbReference>
<sequence length="330" mass="36482">MVDLSSNWKKLKALLNTEKAPTSRSKRKADNSSTPQRQGKSRKLAIKPITTTHKRDTNRSNRPSMGGVHSSPINLQSRNGLSTSIALWTGDDQVSSETLADAYKLGLKGDATVKKTDRLNHGLSQDITVGKFVALDCEMVGVGLGGRESALARVSVVDFHGQQIYDSFVKPEEIVTNWRTSVSGVSPEDMRLARKFKDVQAQISNLLKDRVLVGHDIKHDLTALKLSHPNRDTRDTALHPGFKQWAYGRKPALRVLAKELLGTNLHDGAHSSVEDARATMLLFRKHKSDFDADNAKRFPPKKVGTTQGKGKKAVKAKKRKPPKKAKDQWG</sequence>
<dbReference type="SUPFAM" id="SSF53098">
    <property type="entry name" value="Ribonuclease H-like"/>
    <property type="match status" value="1"/>
</dbReference>
<comment type="caution">
    <text evidence="12">The sequence shown here is derived from an EMBL/GenBank/DDBJ whole genome shotgun (WGS) entry which is preliminary data.</text>
</comment>
<evidence type="ECO:0000256" key="5">
    <source>
        <dbReference type="ARBA" id="ARBA00022722"/>
    </source>
</evidence>
<evidence type="ECO:0000256" key="9">
    <source>
        <dbReference type="ARBA" id="ARBA00025599"/>
    </source>
</evidence>
<reference evidence="12 13" key="1">
    <citation type="journal article" date="2020" name="G3 (Bethesda)">
        <title>Genetic Underpinnings of Host Manipulation by Ophiocordyceps as Revealed by Comparative Transcriptomics.</title>
        <authorList>
            <person name="Will I."/>
            <person name="Das B."/>
            <person name="Trinh T."/>
            <person name="Brachmann A."/>
            <person name="Ohm R.A."/>
            <person name="de Bekker C."/>
        </authorList>
    </citation>
    <scope>NUCLEOTIDE SEQUENCE [LARGE SCALE GENOMIC DNA]</scope>
    <source>
        <strain evidence="12 13">EC05</strain>
    </source>
</reference>
<evidence type="ECO:0000313" key="13">
    <source>
        <dbReference type="Proteomes" id="UP000562929"/>
    </source>
</evidence>
<evidence type="ECO:0000259" key="11">
    <source>
        <dbReference type="SMART" id="SM00479"/>
    </source>
</evidence>
<evidence type="ECO:0000256" key="6">
    <source>
        <dbReference type="ARBA" id="ARBA00022801"/>
    </source>
</evidence>
<evidence type="ECO:0000256" key="3">
    <source>
        <dbReference type="ARBA" id="ARBA00016937"/>
    </source>
</evidence>
<dbReference type="Proteomes" id="UP000562929">
    <property type="component" value="Unassembled WGS sequence"/>
</dbReference>
<organism evidence="12 13">
    <name type="scientific">Ophiocordyceps camponoti-floridani</name>
    <dbReference type="NCBI Taxonomy" id="2030778"/>
    <lineage>
        <taxon>Eukaryota</taxon>
        <taxon>Fungi</taxon>
        <taxon>Dikarya</taxon>
        <taxon>Ascomycota</taxon>
        <taxon>Pezizomycotina</taxon>
        <taxon>Sordariomycetes</taxon>
        <taxon>Hypocreomycetidae</taxon>
        <taxon>Hypocreales</taxon>
        <taxon>Ophiocordycipitaceae</taxon>
        <taxon>Ophiocordyceps</taxon>
    </lineage>
</organism>
<dbReference type="GO" id="GO:0008408">
    <property type="term" value="F:3'-5' exonuclease activity"/>
    <property type="evidence" value="ECO:0007669"/>
    <property type="project" value="InterPro"/>
</dbReference>
<dbReference type="InterPro" id="IPR037431">
    <property type="entry name" value="REX4_DEDDh_dom"/>
</dbReference>
<evidence type="ECO:0000256" key="4">
    <source>
        <dbReference type="ARBA" id="ARBA00022552"/>
    </source>
</evidence>
<keyword evidence="8" id="KW-0539">Nucleus</keyword>
<dbReference type="EMBL" id="JAACLJ010000006">
    <property type="protein sequence ID" value="KAF4584231.1"/>
    <property type="molecule type" value="Genomic_DNA"/>
</dbReference>
<gene>
    <name evidence="12" type="ORF">GQ602_005604</name>
</gene>
<evidence type="ECO:0000256" key="8">
    <source>
        <dbReference type="ARBA" id="ARBA00023242"/>
    </source>
</evidence>
<dbReference type="GO" id="GO:0000027">
    <property type="term" value="P:ribosomal large subunit assembly"/>
    <property type="evidence" value="ECO:0007669"/>
    <property type="project" value="TreeGrafter"/>
</dbReference>
<dbReference type="GO" id="GO:0006364">
    <property type="term" value="P:rRNA processing"/>
    <property type="evidence" value="ECO:0007669"/>
    <property type="project" value="UniProtKB-KW"/>
</dbReference>
<feature type="region of interest" description="Disordered" evidence="10">
    <location>
        <begin position="14"/>
        <end position="76"/>
    </location>
</feature>
<keyword evidence="4" id="KW-0698">rRNA processing</keyword>
<accession>A0A8H4VC12</accession>
<protein>
    <recommendedName>
        <fullName evidence="3">RNA exonuclease 4</fullName>
    </recommendedName>
</protein>
<dbReference type="CDD" id="cd06144">
    <property type="entry name" value="REX4_like"/>
    <property type="match status" value="1"/>
</dbReference>
<comment type="subcellular location">
    <subcellularLocation>
        <location evidence="1">Nucleus</location>
    </subcellularLocation>
</comment>
<dbReference type="GO" id="GO:0005634">
    <property type="term" value="C:nucleus"/>
    <property type="evidence" value="ECO:0007669"/>
    <property type="project" value="UniProtKB-SubCell"/>
</dbReference>
<evidence type="ECO:0000256" key="7">
    <source>
        <dbReference type="ARBA" id="ARBA00022839"/>
    </source>
</evidence>
<dbReference type="Gene3D" id="3.30.420.10">
    <property type="entry name" value="Ribonuclease H-like superfamily/Ribonuclease H"/>
    <property type="match status" value="1"/>
</dbReference>
<name>A0A8H4VC12_9HYPO</name>
<dbReference type="Pfam" id="PF00929">
    <property type="entry name" value="RNase_T"/>
    <property type="match status" value="1"/>
</dbReference>
<dbReference type="PANTHER" id="PTHR12801">
    <property type="entry name" value="RNA EXONUCLEASE REXO1 / RECO3 FAMILY MEMBER-RELATED"/>
    <property type="match status" value="1"/>
</dbReference>
<evidence type="ECO:0000256" key="1">
    <source>
        <dbReference type="ARBA" id="ARBA00004123"/>
    </source>
</evidence>
<dbReference type="InterPro" id="IPR012337">
    <property type="entry name" value="RNaseH-like_sf"/>
</dbReference>
<dbReference type="SMART" id="SM00479">
    <property type="entry name" value="EXOIII"/>
    <property type="match status" value="1"/>
</dbReference>
<proteinExistence type="inferred from homology"/>
<keyword evidence="5" id="KW-0540">Nuclease</keyword>
<evidence type="ECO:0000313" key="12">
    <source>
        <dbReference type="EMBL" id="KAF4584231.1"/>
    </source>
</evidence>